<dbReference type="AlphaFoldDB" id="A0A2M6WXB7"/>
<dbReference type="InterPro" id="IPR011060">
    <property type="entry name" value="RibuloseP-bd_barrel"/>
</dbReference>
<sequence>MPGVISRQRSIVPACDVLTLAELIKLVDQTRDVEGIGAYKLDAMSCVGPRGMEIVAEVLGALTDLPFIYDHQKAGNDIPDLGGIFGQNVNMVKAAIIFPFAGPATQEAWIKAVQDEGVIPVVGGEMTHPEFMVADGGYIADDAPRRIFELATELGVRDFVVPGNKPEKVQAYRKLLEGLCGDDPISLYAPGFVAQGGVIKEAAQVAGESWHAIVGRGIYQAGDMHAAAVEHCSQIIAA</sequence>
<dbReference type="EMBL" id="PEZV01000012">
    <property type="protein sequence ID" value="PIT97401.1"/>
    <property type="molecule type" value="Genomic_DNA"/>
</dbReference>
<dbReference type="InterPro" id="IPR013785">
    <property type="entry name" value="Aldolase_TIM"/>
</dbReference>
<reference evidence="2" key="1">
    <citation type="submission" date="2017-09" db="EMBL/GenBank/DDBJ databases">
        <title>Depth-based differentiation of microbial function through sediment-hosted aquifers and enrichment of novel symbionts in the deep terrestrial subsurface.</title>
        <authorList>
            <person name="Probst A.J."/>
            <person name="Ladd B."/>
            <person name="Jarett J.K."/>
            <person name="Geller-Mcgrath D.E."/>
            <person name="Sieber C.M.K."/>
            <person name="Emerson J.B."/>
            <person name="Anantharaman K."/>
            <person name="Thomas B.C."/>
            <person name="Malmstrom R."/>
            <person name="Stieglmeier M."/>
            <person name="Klingl A."/>
            <person name="Woyke T."/>
            <person name="Ryan C.M."/>
            <person name="Banfield J.F."/>
        </authorList>
    </citation>
    <scope>NUCLEOTIDE SEQUENCE [LARGE SCALE GENOMIC DNA]</scope>
</reference>
<dbReference type="Proteomes" id="UP000228596">
    <property type="component" value="Unassembled WGS sequence"/>
</dbReference>
<protein>
    <recommendedName>
        <fullName evidence="3">Orotidine 5'-phosphate decarboxylase domain-containing protein</fullName>
    </recommendedName>
</protein>
<evidence type="ECO:0008006" key="3">
    <source>
        <dbReference type="Google" id="ProtNLM"/>
    </source>
</evidence>
<proteinExistence type="predicted"/>
<comment type="caution">
    <text evidence="1">The sequence shown here is derived from an EMBL/GenBank/DDBJ whole genome shotgun (WGS) entry which is preliminary data.</text>
</comment>
<gene>
    <name evidence="1" type="ORF">COT77_01610</name>
</gene>
<dbReference type="SUPFAM" id="SSF51366">
    <property type="entry name" value="Ribulose-phoshate binding barrel"/>
    <property type="match status" value="1"/>
</dbReference>
<evidence type="ECO:0000313" key="1">
    <source>
        <dbReference type="EMBL" id="PIT97401.1"/>
    </source>
</evidence>
<accession>A0A2M6WXB7</accession>
<evidence type="ECO:0000313" key="2">
    <source>
        <dbReference type="Proteomes" id="UP000228596"/>
    </source>
</evidence>
<organism evidence="1 2">
    <name type="scientific">Candidatus Berkelbacteria bacterium CG10_big_fil_rev_8_21_14_0_10_41_12</name>
    <dbReference type="NCBI Taxonomy" id="1974513"/>
    <lineage>
        <taxon>Bacteria</taxon>
        <taxon>Candidatus Berkelbacteria</taxon>
    </lineage>
</organism>
<dbReference type="Gene3D" id="3.20.20.70">
    <property type="entry name" value="Aldolase class I"/>
    <property type="match status" value="1"/>
</dbReference>
<name>A0A2M6WXB7_9BACT</name>